<comment type="caution">
    <text evidence="5">The sequence shown here is derived from an EMBL/GenBank/DDBJ whole genome shotgun (WGS) entry which is preliminary data.</text>
</comment>
<comment type="similarity">
    <text evidence="1">Belongs to the peptidase S33 family.</text>
</comment>
<feature type="signal peptide" evidence="4">
    <location>
        <begin position="1"/>
        <end position="26"/>
    </location>
</feature>
<keyword evidence="6" id="KW-1185">Reference proteome</keyword>
<evidence type="ECO:0000256" key="2">
    <source>
        <dbReference type="ARBA" id="ARBA00022801"/>
    </source>
</evidence>
<evidence type="ECO:0000256" key="4">
    <source>
        <dbReference type="SAM" id="SignalP"/>
    </source>
</evidence>
<dbReference type="Proteomes" id="UP001146120">
    <property type="component" value="Unassembled WGS sequence"/>
</dbReference>
<evidence type="ECO:0000313" key="5">
    <source>
        <dbReference type="EMBL" id="DAZ98781.1"/>
    </source>
</evidence>
<name>A0AAV2YZV6_9STRA</name>
<accession>A0AAV2YZV6</accession>
<dbReference type="SUPFAM" id="SSF53474">
    <property type="entry name" value="alpha/beta-Hydrolases"/>
    <property type="match status" value="1"/>
</dbReference>
<reference evidence="5" key="1">
    <citation type="submission" date="2022-11" db="EMBL/GenBank/DDBJ databases">
        <authorList>
            <person name="Morgan W.R."/>
            <person name="Tartar A."/>
        </authorList>
    </citation>
    <scope>NUCLEOTIDE SEQUENCE</scope>
    <source>
        <strain evidence="5">ARSEF 373</strain>
    </source>
</reference>
<feature type="chain" id="PRO_5043461215" description="AB hydrolase-1 domain-containing protein" evidence="4">
    <location>
        <begin position="27"/>
        <end position="577"/>
    </location>
</feature>
<protein>
    <recommendedName>
        <fullName evidence="7">AB hydrolase-1 domain-containing protein</fullName>
    </recommendedName>
</protein>
<dbReference type="InterPro" id="IPR029058">
    <property type="entry name" value="AB_hydrolase_fold"/>
</dbReference>
<organism evidence="5 6">
    <name type="scientific">Lagenidium giganteum</name>
    <dbReference type="NCBI Taxonomy" id="4803"/>
    <lineage>
        <taxon>Eukaryota</taxon>
        <taxon>Sar</taxon>
        <taxon>Stramenopiles</taxon>
        <taxon>Oomycota</taxon>
        <taxon>Peronosporomycetes</taxon>
        <taxon>Pythiales</taxon>
        <taxon>Pythiaceae</taxon>
    </lineage>
</organism>
<feature type="region of interest" description="Disordered" evidence="3">
    <location>
        <begin position="352"/>
        <end position="393"/>
    </location>
</feature>
<dbReference type="AlphaFoldDB" id="A0AAV2YZV6"/>
<proteinExistence type="inferred from homology"/>
<dbReference type="PANTHER" id="PTHR43248">
    <property type="entry name" value="2-SUCCINYL-6-HYDROXY-2,4-CYCLOHEXADIENE-1-CARBOXYLATE SYNTHASE"/>
    <property type="match status" value="1"/>
</dbReference>
<dbReference type="PANTHER" id="PTHR43248:SF3">
    <property type="entry name" value="AB HYDROLASE-1 DOMAIN-CONTAINING PROTEIN"/>
    <property type="match status" value="1"/>
</dbReference>
<feature type="compositionally biased region" description="Acidic residues" evidence="3">
    <location>
        <begin position="356"/>
        <end position="387"/>
    </location>
</feature>
<evidence type="ECO:0000256" key="3">
    <source>
        <dbReference type="SAM" id="MobiDB-lite"/>
    </source>
</evidence>
<reference evidence="5" key="2">
    <citation type="journal article" date="2023" name="Microbiol Resour">
        <title>Decontamination and Annotation of the Draft Genome Sequence of the Oomycete Lagenidium giganteum ARSEF 373.</title>
        <authorList>
            <person name="Morgan W.R."/>
            <person name="Tartar A."/>
        </authorList>
    </citation>
    <scope>NUCLEOTIDE SEQUENCE</scope>
    <source>
        <strain evidence="5">ARSEF 373</strain>
    </source>
</reference>
<dbReference type="GO" id="GO:0016787">
    <property type="term" value="F:hydrolase activity"/>
    <property type="evidence" value="ECO:0007669"/>
    <property type="project" value="UniProtKB-KW"/>
</dbReference>
<keyword evidence="4" id="KW-0732">Signal</keyword>
<dbReference type="InterPro" id="IPR051601">
    <property type="entry name" value="Serine_prot/Carboxylest_S33"/>
</dbReference>
<keyword evidence="2" id="KW-0378">Hydrolase</keyword>
<evidence type="ECO:0000313" key="6">
    <source>
        <dbReference type="Proteomes" id="UP001146120"/>
    </source>
</evidence>
<evidence type="ECO:0000256" key="1">
    <source>
        <dbReference type="ARBA" id="ARBA00010088"/>
    </source>
</evidence>
<evidence type="ECO:0008006" key="7">
    <source>
        <dbReference type="Google" id="ProtNLM"/>
    </source>
</evidence>
<sequence>MARLRFAASLVTAVAASATAAAAAAASQHSSPWRPCSARANPDTNDLECAVIEVPLCHQGVCQSDQTIQLFAQRLLAKQDANTKPNVWLLTGGPGMASHFASDMIKLRALSNDNVNLYTTDHRGTGRSARLDCGKVVTHSGYGDCIEKLLAQFDNKAEAFSVTSAAKDVVHLITTFSSKSGTYIYGVSYGTYLTQRVMHLAPKVVRGYILDGVSADRGHPFTFQADDMLPVGKRMSEACESDTFCRSKFSKEIAKHGSLHQAFLEIVNGFDTAPNRWVDLLVEAQNKKKEALGSIGVMKTDKVSATIVVKQFLSDFTSGDKRVLIPAYLYRINRCNNDDVAFLQAFHNSEFSSESELSDDEESSKEDTNEDNYEDTDDTDDAEDAEEPSPVAGRLNVNATKSFLWPDQTSFVQNYCLVTGRHNEPACQDAAMDDIKHYYRSTPAFVYKPDEYSEKVATVPKRVGVLVFNGGLDFSTPWEFGRRQFEDFKTSNKLMVEVKHGAHGNVLTPMTPEDYTECGSRILLSSVGYKGNARKVDTSCLKDVPDIQFNNETTAASLLGLGLQGDAFEGTVLPFSK</sequence>
<dbReference type="Gene3D" id="3.40.50.1820">
    <property type="entry name" value="alpha/beta hydrolase"/>
    <property type="match status" value="1"/>
</dbReference>
<dbReference type="EMBL" id="DAKRPA010000097">
    <property type="protein sequence ID" value="DAZ98781.1"/>
    <property type="molecule type" value="Genomic_DNA"/>
</dbReference>
<gene>
    <name evidence="5" type="ORF">N0F65_003997</name>
</gene>